<dbReference type="EMBL" id="PISE01000007">
    <property type="protein sequence ID" value="PKG25091.1"/>
    <property type="molecule type" value="Genomic_DNA"/>
</dbReference>
<evidence type="ECO:0000313" key="2">
    <source>
        <dbReference type="EMBL" id="PKG25091.1"/>
    </source>
</evidence>
<dbReference type="RefSeq" id="WP_101175578.1">
    <property type="nucleotide sequence ID" value="NZ_PISE01000007.1"/>
</dbReference>
<protein>
    <submittedName>
        <fullName evidence="2">Uncharacterized protein</fullName>
    </submittedName>
</protein>
<feature type="transmembrane region" description="Helical" evidence="1">
    <location>
        <begin position="6"/>
        <end position="25"/>
    </location>
</feature>
<keyword evidence="1" id="KW-1133">Transmembrane helix</keyword>
<dbReference type="Proteomes" id="UP000233375">
    <property type="component" value="Unassembled WGS sequence"/>
</dbReference>
<feature type="transmembrane region" description="Helical" evidence="1">
    <location>
        <begin position="37"/>
        <end position="61"/>
    </location>
</feature>
<reference evidence="2 3" key="1">
    <citation type="journal article" date="2003" name="Int. J. Syst. Evol. Microbiol.">
        <title>Bacillus nealsonii sp. nov., isolated from a spacecraft-assembly facility, whose spores are gamma-radiation resistant.</title>
        <authorList>
            <person name="Venkateswaran K."/>
            <person name="Kempf M."/>
            <person name="Chen F."/>
            <person name="Satomi M."/>
            <person name="Nicholson W."/>
            <person name="Kern R."/>
        </authorList>
    </citation>
    <scope>NUCLEOTIDE SEQUENCE [LARGE SCALE GENOMIC DNA]</scope>
    <source>
        <strain evidence="2 3">FO-92</strain>
    </source>
</reference>
<name>A0A2N0Z6E3_9BACI</name>
<organism evidence="2 3">
    <name type="scientific">Niallia nealsonii</name>
    <dbReference type="NCBI Taxonomy" id="115979"/>
    <lineage>
        <taxon>Bacteria</taxon>
        <taxon>Bacillati</taxon>
        <taxon>Bacillota</taxon>
        <taxon>Bacilli</taxon>
        <taxon>Bacillales</taxon>
        <taxon>Bacillaceae</taxon>
        <taxon>Niallia</taxon>
    </lineage>
</organism>
<keyword evidence="3" id="KW-1185">Reference proteome</keyword>
<keyword evidence="1" id="KW-0472">Membrane</keyword>
<evidence type="ECO:0000256" key="1">
    <source>
        <dbReference type="SAM" id="Phobius"/>
    </source>
</evidence>
<accession>A0A2N0Z6E3</accession>
<keyword evidence="1" id="KW-0812">Transmembrane</keyword>
<dbReference type="AlphaFoldDB" id="A0A2N0Z6E3"/>
<gene>
    <name evidence="2" type="ORF">CWS01_03055</name>
</gene>
<proteinExistence type="predicted"/>
<comment type="caution">
    <text evidence="2">The sequence shown here is derived from an EMBL/GenBank/DDBJ whole genome shotgun (WGS) entry which is preliminary data.</text>
</comment>
<evidence type="ECO:0000313" key="3">
    <source>
        <dbReference type="Proteomes" id="UP000233375"/>
    </source>
</evidence>
<sequence length="78" mass="8758">MVTFAYMLIIGMLSVLTISLDMFVYHKGFMYCLKNIYSAEVGAGAITIVITAIFGFLWSVIVDIRLRKSKKQSKQTGN</sequence>
<dbReference type="OrthoDB" id="2933462at2"/>